<dbReference type="AlphaFoldDB" id="A0A8H6HBH2"/>
<sequence length="234" mass="25279">MTGAGNASGKKLFPPEEIMDAKMWDSVNLTSGSEDDMAMEDSDNESLSVNESLPVPVNIYPSPPKSTETSMAEVNSRLKMVADSGAFDIVSDDGSDTLPTCTSKNNTESTKAQAHVDGWNDDAELDFTVPQLGKVRPSKETLHSSLGLPPTVPQSWIDAFHPDSASAMVTTEILNLHIRHLRWTYRCLLAHYAHCDKVRTMLHTQAACLSRAIATKMSAENLASSLPSSSAGPM</sequence>
<evidence type="ECO:0000313" key="2">
    <source>
        <dbReference type="EMBL" id="KAF6743894.1"/>
    </source>
</evidence>
<keyword evidence="3" id="KW-1185">Reference proteome</keyword>
<feature type="compositionally biased region" description="Acidic residues" evidence="1">
    <location>
        <begin position="33"/>
        <end position="44"/>
    </location>
</feature>
<dbReference type="EMBL" id="JACGCI010000132">
    <property type="protein sequence ID" value="KAF6743894.1"/>
    <property type="molecule type" value="Genomic_DNA"/>
</dbReference>
<reference evidence="2 3" key="1">
    <citation type="submission" date="2020-07" db="EMBL/GenBank/DDBJ databases">
        <title>Comparative genomics of pyrophilous fungi reveals a link between fire events and developmental genes.</title>
        <authorList>
            <consortium name="DOE Joint Genome Institute"/>
            <person name="Steindorff A.S."/>
            <person name="Carver A."/>
            <person name="Calhoun S."/>
            <person name="Stillman K."/>
            <person name="Liu H."/>
            <person name="Lipzen A."/>
            <person name="Pangilinan J."/>
            <person name="Labutti K."/>
            <person name="Bruns T.D."/>
            <person name="Grigoriev I.V."/>
        </authorList>
    </citation>
    <scope>NUCLEOTIDE SEQUENCE [LARGE SCALE GENOMIC DNA]</scope>
    <source>
        <strain evidence="2 3">CBS 144469</strain>
    </source>
</reference>
<proteinExistence type="predicted"/>
<dbReference type="Proteomes" id="UP000521943">
    <property type="component" value="Unassembled WGS sequence"/>
</dbReference>
<protein>
    <submittedName>
        <fullName evidence="2">Uncharacterized protein</fullName>
    </submittedName>
</protein>
<dbReference type="OrthoDB" id="3121264at2759"/>
<organism evidence="2 3">
    <name type="scientific">Ephemerocybe angulata</name>
    <dbReference type="NCBI Taxonomy" id="980116"/>
    <lineage>
        <taxon>Eukaryota</taxon>
        <taxon>Fungi</taxon>
        <taxon>Dikarya</taxon>
        <taxon>Basidiomycota</taxon>
        <taxon>Agaricomycotina</taxon>
        <taxon>Agaricomycetes</taxon>
        <taxon>Agaricomycetidae</taxon>
        <taxon>Agaricales</taxon>
        <taxon>Agaricineae</taxon>
        <taxon>Psathyrellaceae</taxon>
        <taxon>Ephemerocybe</taxon>
    </lineage>
</organism>
<comment type="caution">
    <text evidence="2">The sequence shown here is derived from an EMBL/GenBank/DDBJ whole genome shotgun (WGS) entry which is preliminary data.</text>
</comment>
<accession>A0A8H6HBH2</accession>
<gene>
    <name evidence="2" type="ORF">DFP72DRAFT_858153</name>
</gene>
<name>A0A8H6HBH2_9AGAR</name>
<feature type="region of interest" description="Disordered" evidence="1">
    <location>
        <begin position="31"/>
        <end position="51"/>
    </location>
</feature>
<evidence type="ECO:0000256" key="1">
    <source>
        <dbReference type="SAM" id="MobiDB-lite"/>
    </source>
</evidence>
<evidence type="ECO:0000313" key="3">
    <source>
        <dbReference type="Proteomes" id="UP000521943"/>
    </source>
</evidence>